<proteinExistence type="predicted"/>
<evidence type="ECO:0000313" key="5">
    <source>
        <dbReference type="Proteomes" id="UP000293036"/>
    </source>
</evidence>
<comment type="caution">
    <text evidence="4">The sequence shown here is derived from an EMBL/GenBank/DDBJ whole genome shotgun (WGS) entry which is preliminary data.</text>
</comment>
<organism evidence="4 5">
    <name type="scientific">Arcanobacterium bovis</name>
    <dbReference type="NCBI Taxonomy" id="2529275"/>
    <lineage>
        <taxon>Bacteria</taxon>
        <taxon>Bacillati</taxon>
        <taxon>Actinomycetota</taxon>
        <taxon>Actinomycetes</taxon>
        <taxon>Actinomycetales</taxon>
        <taxon>Actinomycetaceae</taxon>
        <taxon>Arcanobacterium</taxon>
    </lineage>
</organism>
<dbReference type="EMBL" id="SJDT01000003">
    <property type="protein sequence ID" value="TBW22218.1"/>
    <property type="molecule type" value="Genomic_DNA"/>
</dbReference>
<accession>A0A4Q9V0Q7</accession>
<dbReference type="AlphaFoldDB" id="A0A4Q9V0Q7"/>
<evidence type="ECO:0000256" key="1">
    <source>
        <dbReference type="SAM" id="MobiDB-lite"/>
    </source>
</evidence>
<dbReference type="OrthoDB" id="3268636at2"/>
<reference evidence="4 5" key="1">
    <citation type="submission" date="2019-02" db="EMBL/GenBank/DDBJ databases">
        <title>Arcanobacterium bovis sp. nov., isolated from the milk of a cow with mastitis.</title>
        <authorList>
            <person name="Sammra O."/>
            <person name="Foster G."/>
            <person name="Hassan A."/>
            <person name="Alssahen M."/>
            <person name="Laemmler C."/>
            <person name="Borowiak M."/>
            <person name="Malorny B."/>
            <person name="Abdulmawjood A."/>
        </authorList>
    </citation>
    <scope>NUCLEOTIDE SEQUENCE [LARGE SCALE GENOMIC DNA]</scope>
    <source>
        <strain evidence="4 5">C605018/01/1</strain>
    </source>
</reference>
<dbReference type="RefSeq" id="WP_131280944.1">
    <property type="nucleotide sequence ID" value="NZ_JBHSLR010000009.1"/>
</dbReference>
<keyword evidence="2" id="KW-0812">Transmembrane</keyword>
<feature type="chain" id="PRO_5039531068" evidence="3">
    <location>
        <begin position="23"/>
        <end position="362"/>
    </location>
</feature>
<name>A0A4Q9V0Q7_9ACTO</name>
<evidence type="ECO:0000256" key="3">
    <source>
        <dbReference type="SAM" id="SignalP"/>
    </source>
</evidence>
<evidence type="ECO:0000256" key="2">
    <source>
        <dbReference type="SAM" id="Phobius"/>
    </source>
</evidence>
<gene>
    <name evidence="4" type="ORF">EZJ44_05200</name>
</gene>
<feature type="compositionally biased region" description="Polar residues" evidence="1">
    <location>
        <begin position="334"/>
        <end position="348"/>
    </location>
</feature>
<feature type="region of interest" description="Disordered" evidence="1">
    <location>
        <begin position="327"/>
        <end position="362"/>
    </location>
</feature>
<feature type="signal peptide" evidence="3">
    <location>
        <begin position="1"/>
        <end position="22"/>
    </location>
</feature>
<dbReference type="Proteomes" id="UP000293036">
    <property type="component" value="Unassembled WGS sequence"/>
</dbReference>
<keyword evidence="3" id="KW-0732">Signal</keyword>
<keyword evidence="2" id="KW-1133">Transmembrane helix</keyword>
<keyword evidence="2" id="KW-0472">Membrane</keyword>
<protein>
    <submittedName>
        <fullName evidence="4">Uncharacterized protein</fullName>
    </submittedName>
</protein>
<sequence>MRRRRLYASVLAVLTSPILSFLGSVGYAEQAQATAHEQVTTQAHLAIDSDATRLGGAKTHMEQTATSIFADSGDSAYVETWFNQNAQALILASAPDEFSKATAAEVAQYTIGKPIRAAQFEAKGTKVGISESNFWVTPVLSHTNEPVGVVAANFADGKVTKESVYGDADLAVAVASSDSTRAVVYDELLNAWFIVKESVVTAVGAPAKKILLGAIPLETFLVQRDRLIGSGTEIGTSQTASTPTASASKTQSLSALQIVLIVLFVAAVVTVSLIWLRWEQSEHANRKSDEEQRIHRPETGKWSIVDHTKKPRKTRFRDSGGKISLYRKADIEKSGTSSAGTPADSTMKTIEEDEHDNEVLDN</sequence>
<feature type="compositionally biased region" description="Acidic residues" evidence="1">
    <location>
        <begin position="351"/>
        <end position="362"/>
    </location>
</feature>
<evidence type="ECO:0000313" key="4">
    <source>
        <dbReference type="EMBL" id="TBW22218.1"/>
    </source>
</evidence>
<keyword evidence="5" id="KW-1185">Reference proteome</keyword>
<feature type="transmembrane region" description="Helical" evidence="2">
    <location>
        <begin position="255"/>
        <end position="276"/>
    </location>
</feature>